<dbReference type="AlphaFoldDB" id="A0A9Q9AT95"/>
<evidence type="ECO:0000313" key="2">
    <source>
        <dbReference type="EMBL" id="USW54264.1"/>
    </source>
</evidence>
<accession>A0A9Q9AT95</accession>
<dbReference type="Proteomes" id="UP001056384">
    <property type="component" value="Chromosome 6"/>
</dbReference>
<sequence>MVGKTTGMKLPLLNDEHPHINNAPCLGIIISNNNRYPVNAASSMEPPRATSDMTPTACLETVRQPDATDQAALLEANSDDPQIRSQHPSIYCANEAWITAGYAIFPKDQFHAGFRAHRKDFLPRDACRLQTLATASGSLGEPQSGHAGAQSEDTQKSSSQPEKTDVERRDVAGAGITSGMDRANRTMFWVMQNNAEMRVVRRLNDSEQYRCTVLQAMPPEEREFLLHRGQKRVDLGWRRDSDGGWTRKRWWGFDVE</sequence>
<dbReference type="EMBL" id="CP099423">
    <property type="protein sequence ID" value="USW54264.1"/>
    <property type="molecule type" value="Genomic_DNA"/>
</dbReference>
<organism evidence="2 3">
    <name type="scientific">Septoria linicola</name>
    <dbReference type="NCBI Taxonomy" id="215465"/>
    <lineage>
        <taxon>Eukaryota</taxon>
        <taxon>Fungi</taxon>
        <taxon>Dikarya</taxon>
        <taxon>Ascomycota</taxon>
        <taxon>Pezizomycotina</taxon>
        <taxon>Dothideomycetes</taxon>
        <taxon>Dothideomycetidae</taxon>
        <taxon>Mycosphaerellales</taxon>
        <taxon>Mycosphaerellaceae</taxon>
        <taxon>Septoria</taxon>
    </lineage>
</organism>
<keyword evidence="3" id="KW-1185">Reference proteome</keyword>
<proteinExistence type="predicted"/>
<gene>
    <name evidence="2" type="ORF">Slin15195_G075830</name>
</gene>
<protein>
    <submittedName>
        <fullName evidence="2">Uncharacterized protein</fullName>
    </submittedName>
</protein>
<reference evidence="2" key="1">
    <citation type="submission" date="2022-06" db="EMBL/GenBank/DDBJ databases">
        <title>Complete genome sequences of two strains of the flax pathogen Septoria linicola.</title>
        <authorList>
            <person name="Lapalu N."/>
            <person name="Simon A."/>
            <person name="Demenou B."/>
            <person name="Paumier D."/>
            <person name="Guillot M.-P."/>
            <person name="Gout L."/>
            <person name="Valade R."/>
        </authorList>
    </citation>
    <scope>NUCLEOTIDE SEQUENCE</scope>
    <source>
        <strain evidence="2">SE15195</strain>
    </source>
</reference>
<feature type="region of interest" description="Disordered" evidence="1">
    <location>
        <begin position="136"/>
        <end position="177"/>
    </location>
</feature>
<evidence type="ECO:0000313" key="3">
    <source>
        <dbReference type="Proteomes" id="UP001056384"/>
    </source>
</evidence>
<evidence type="ECO:0000256" key="1">
    <source>
        <dbReference type="SAM" id="MobiDB-lite"/>
    </source>
</evidence>
<name>A0A9Q9AT95_9PEZI</name>
<feature type="compositionally biased region" description="Basic and acidic residues" evidence="1">
    <location>
        <begin position="162"/>
        <end position="171"/>
    </location>
</feature>